<organism evidence="2 3">
    <name type="scientific">Portunus trituberculatus</name>
    <name type="common">Swimming crab</name>
    <name type="synonym">Neptunus trituberculatus</name>
    <dbReference type="NCBI Taxonomy" id="210409"/>
    <lineage>
        <taxon>Eukaryota</taxon>
        <taxon>Metazoa</taxon>
        <taxon>Ecdysozoa</taxon>
        <taxon>Arthropoda</taxon>
        <taxon>Crustacea</taxon>
        <taxon>Multicrustacea</taxon>
        <taxon>Malacostraca</taxon>
        <taxon>Eumalacostraca</taxon>
        <taxon>Eucarida</taxon>
        <taxon>Decapoda</taxon>
        <taxon>Pleocyemata</taxon>
        <taxon>Brachyura</taxon>
        <taxon>Eubrachyura</taxon>
        <taxon>Portunoidea</taxon>
        <taxon>Portunidae</taxon>
        <taxon>Portuninae</taxon>
        <taxon>Portunus</taxon>
    </lineage>
</organism>
<keyword evidence="3" id="KW-1185">Reference proteome</keyword>
<evidence type="ECO:0000256" key="1">
    <source>
        <dbReference type="SAM" id="MobiDB-lite"/>
    </source>
</evidence>
<sequence length="92" mass="10004">MASPEWLSGLQAFWRRVAPSLFLSSPPLLSTPPHNSTSSSSSTSHLRSSCYVPTNATHLRLTTLMNQYSHTQADSLPMKNGECVPCVRVSTG</sequence>
<dbReference type="Proteomes" id="UP000324222">
    <property type="component" value="Unassembled WGS sequence"/>
</dbReference>
<feature type="region of interest" description="Disordered" evidence="1">
    <location>
        <begin position="26"/>
        <end position="48"/>
    </location>
</feature>
<protein>
    <submittedName>
        <fullName evidence="2">Uncharacterized protein</fullName>
    </submittedName>
</protein>
<comment type="caution">
    <text evidence="2">The sequence shown here is derived from an EMBL/GenBank/DDBJ whole genome shotgun (WGS) entry which is preliminary data.</text>
</comment>
<name>A0A5B7KAS7_PORTR</name>
<accession>A0A5B7KAS7</accession>
<gene>
    <name evidence="2" type="ORF">E2C01_099438</name>
</gene>
<dbReference type="AlphaFoldDB" id="A0A5B7KAS7"/>
<reference evidence="2 3" key="1">
    <citation type="submission" date="2019-05" db="EMBL/GenBank/DDBJ databases">
        <title>Another draft genome of Portunus trituberculatus and its Hox gene families provides insights of decapod evolution.</title>
        <authorList>
            <person name="Jeong J.-H."/>
            <person name="Song I."/>
            <person name="Kim S."/>
            <person name="Choi T."/>
            <person name="Kim D."/>
            <person name="Ryu S."/>
            <person name="Kim W."/>
        </authorList>
    </citation>
    <scope>NUCLEOTIDE SEQUENCE [LARGE SCALE GENOMIC DNA]</scope>
    <source>
        <tissue evidence="2">Muscle</tissue>
    </source>
</reference>
<proteinExistence type="predicted"/>
<evidence type="ECO:0000313" key="3">
    <source>
        <dbReference type="Proteomes" id="UP000324222"/>
    </source>
</evidence>
<evidence type="ECO:0000313" key="2">
    <source>
        <dbReference type="EMBL" id="MPD03784.1"/>
    </source>
</evidence>
<dbReference type="EMBL" id="VSRR010137885">
    <property type="protein sequence ID" value="MPD03784.1"/>
    <property type="molecule type" value="Genomic_DNA"/>
</dbReference>